<evidence type="ECO:0000313" key="2">
    <source>
        <dbReference type="Proteomes" id="UP000281474"/>
    </source>
</evidence>
<reference evidence="1 2" key="1">
    <citation type="submission" date="2018-09" db="EMBL/GenBank/DDBJ databases">
        <title>Phylogeny of the Shewanellaceae, and recommendation for two new genera, Pseudoshewanella and Parashewanella.</title>
        <authorList>
            <person name="Wang G."/>
        </authorList>
    </citation>
    <scope>NUCLEOTIDE SEQUENCE [LARGE SCALE GENOMIC DNA]</scope>
    <source>
        <strain evidence="1 2">C51</strain>
    </source>
</reference>
<keyword evidence="2" id="KW-1185">Reference proteome</keyword>
<protein>
    <submittedName>
        <fullName evidence="1">Uncharacterized protein</fullName>
    </submittedName>
</protein>
<dbReference type="AlphaFoldDB" id="A0A3L8PXQ4"/>
<accession>A0A3L8PXQ4</accession>
<evidence type="ECO:0000313" key="1">
    <source>
        <dbReference type="EMBL" id="RLV60111.1"/>
    </source>
</evidence>
<proteinExistence type="predicted"/>
<comment type="caution">
    <text evidence="1">The sequence shown here is derived from an EMBL/GenBank/DDBJ whole genome shotgun (WGS) entry which is preliminary data.</text>
</comment>
<dbReference type="EMBL" id="QZEI01000021">
    <property type="protein sequence ID" value="RLV60111.1"/>
    <property type="molecule type" value="Genomic_DNA"/>
</dbReference>
<gene>
    <name evidence="1" type="ORF">D5018_08830</name>
</gene>
<sequence>MASLSPSPLLDFETAYRFRFEEEYAKSHPDMYQFALSEFNKYEVNTFENQDIDNFTKLIEHTMMDFFGESHFVATAVKVFIPEPVDRSVVEYRFQSVLRDKYDSKKHQCLVPMILGTVFRTYTAFIVKGSVKQIAFCLESFNDKVIKQFTFMNRLAMRGKAEKTHIKQLRFFMKTSVEFMAKLHQRAQLAESLIKHIQSIPNPVEFTFNKELTCPVSHEPLTENEIIQIKEEPVWREVSRTAMIDWLKQGRTTSPLSRRPLSQGAFRVYQRFQVNGQSLEVNSVTSD</sequence>
<dbReference type="Proteomes" id="UP000281474">
    <property type="component" value="Unassembled WGS sequence"/>
</dbReference>
<organism evidence="1 2">
    <name type="scientific">Parashewanella curva</name>
    <dbReference type="NCBI Taxonomy" id="2338552"/>
    <lineage>
        <taxon>Bacteria</taxon>
        <taxon>Pseudomonadati</taxon>
        <taxon>Pseudomonadota</taxon>
        <taxon>Gammaproteobacteria</taxon>
        <taxon>Alteromonadales</taxon>
        <taxon>Shewanellaceae</taxon>
        <taxon>Parashewanella</taxon>
    </lineage>
</organism>
<dbReference type="RefSeq" id="WP_121838643.1">
    <property type="nucleotide sequence ID" value="NZ_ML014770.1"/>
</dbReference>
<name>A0A3L8PXQ4_9GAMM</name>